<dbReference type="InterPro" id="IPR016084">
    <property type="entry name" value="Haem_Oase-like_multi-hlx"/>
</dbReference>
<keyword evidence="2" id="KW-1185">Reference proteome</keyword>
<sequence length="217" mass="24815">MNHPKEQIVTEQDVERVARHNERRQREYEASDLIRLLTDENTTAETKKAVLTYLQPWSNAFQRMISARVTFESDPQLRALACEHQAEEVGHDRILARSRADDRELVWDPVIEMGASWFVDQFTILPGVQRAVLAHLALEAGSLVFSQAGTKAFPDDEYFELHDEADVEHLEMGYEVLRGRSDWTPEAVIEVLDRAWQVIGVVSDRIAECARRDTVAA</sequence>
<dbReference type="AlphaFoldDB" id="A0A1H4Z8V0"/>
<name>A0A1H4Z8V0_9PSEU</name>
<dbReference type="Proteomes" id="UP000199622">
    <property type="component" value="Unassembled WGS sequence"/>
</dbReference>
<accession>A0A1H4Z8V0</accession>
<dbReference type="EMBL" id="FNSO01000004">
    <property type="protein sequence ID" value="SED26347.1"/>
    <property type="molecule type" value="Genomic_DNA"/>
</dbReference>
<protein>
    <recommendedName>
        <fullName evidence="3">Iron-containing redox enzyme</fullName>
    </recommendedName>
</protein>
<gene>
    <name evidence="1" type="ORF">SAMN04489727_7144</name>
</gene>
<dbReference type="STRING" id="208445.SAMN04489727_7144"/>
<reference evidence="2" key="1">
    <citation type="submission" date="2016-10" db="EMBL/GenBank/DDBJ databases">
        <authorList>
            <person name="Varghese N."/>
            <person name="Submissions S."/>
        </authorList>
    </citation>
    <scope>NUCLEOTIDE SEQUENCE [LARGE SCALE GENOMIC DNA]</scope>
    <source>
        <strain evidence="2">DSM 44544</strain>
    </source>
</reference>
<evidence type="ECO:0000313" key="2">
    <source>
        <dbReference type="Proteomes" id="UP000199622"/>
    </source>
</evidence>
<evidence type="ECO:0008006" key="3">
    <source>
        <dbReference type="Google" id="ProtNLM"/>
    </source>
</evidence>
<organism evidence="1 2">
    <name type="scientific">Amycolatopsis tolypomycina</name>
    <dbReference type="NCBI Taxonomy" id="208445"/>
    <lineage>
        <taxon>Bacteria</taxon>
        <taxon>Bacillati</taxon>
        <taxon>Actinomycetota</taxon>
        <taxon>Actinomycetes</taxon>
        <taxon>Pseudonocardiales</taxon>
        <taxon>Pseudonocardiaceae</taxon>
        <taxon>Amycolatopsis</taxon>
    </lineage>
</organism>
<proteinExistence type="predicted"/>
<dbReference type="Gene3D" id="1.20.910.10">
    <property type="entry name" value="Heme oxygenase-like"/>
    <property type="match status" value="1"/>
</dbReference>
<evidence type="ECO:0000313" key="1">
    <source>
        <dbReference type="EMBL" id="SED26347.1"/>
    </source>
</evidence>